<accession>A0AA86XMQ0</accession>
<proteinExistence type="predicted"/>
<keyword evidence="3" id="KW-1185">Reference proteome</keyword>
<evidence type="ECO:0000313" key="2">
    <source>
        <dbReference type="EMBL" id="DBA35593.1"/>
    </source>
</evidence>
<keyword evidence="1" id="KW-0472">Membrane</keyword>
<organism evidence="2 3">
    <name type="scientific">Caudoviricetes sp. vir335</name>
    <dbReference type="NCBI Taxonomy" id="3068357"/>
    <lineage>
        <taxon>Viruses</taxon>
        <taxon>Duplodnaviria</taxon>
        <taxon>Heunggongvirae</taxon>
        <taxon>Uroviricota</taxon>
        <taxon>Caudoviricetes</taxon>
    </lineage>
</organism>
<evidence type="ECO:0000313" key="3">
    <source>
        <dbReference type="Proteomes" id="UP001302000"/>
    </source>
</evidence>
<name>A0AA86XMQ0_9CAUD</name>
<keyword evidence="1" id="KW-1133">Transmembrane helix</keyword>
<dbReference type="GeneID" id="301841411"/>
<keyword evidence="1" id="KW-0812">Transmembrane</keyword>
<dbReference type="Proteomes" id="UP001302000">
    <property type="component" value="Segment"/>
</dbReference>
<gene>
    <name evidence="2" type="ORF">vir335_00037</name>
</gene>
<dbReference type="RefSeq" id="YP_013605497.1">
    <property type="nucleotide sequence ID" value="NC_134205.1"/>
</dbReference>
<dbReference type="EMBL" id="BK063680">
    <property type="protein sequence ID" value="DBA35593.1"/>
    <property type="molecule type" value="Genomic_DNA"/>
</dbReference>
<feature type="transmembrane region" description="Helical" evidence="1">
    <location>
        <begin position="149"/>
        <end position="171"/>
    </location>
</feature>
<protein>
    <submittedName>
        <fullName evidence="2">Uncharacterized protein</fullName>
    </submittedName>
</protein>
<evidence type="ECO:0000256" key="1">
    <source>
        <dbReference type="SAM" id="Phobius"/>
    </source>
</evidence>
<reference evidence="2 3" key="1">
    <citation type="journal article" date="2023" name="Nat. Microbiol.">
        <title>A compendium of viruses from methanogenic archaea reveals their diversity and adaptations to the gut environment.</title>
        <authorList>
            <person name="Medvedeva S."/>
            <person name="Borrel G."/>
            <person name="Krupovic M."/>
            <person name="Gribaldo S."/>
        </authorList>
    </citation>
    <scope>NUCLEOTIDE SEQUENCE [LARGE SCALE GENOMIC DNA]</scope>
</reference>
<sequence>MSYSPSRPTNIYLQAHPLLMQLRHIALLASLLALVLATVPVMAEDGDAAEEDSVQLKFYVNDSIVYCLSLAEGQAVTADSFFYEMTDVNGFAGWQLRDGDFYEGTSIIGQDFTEYAEIGIRLLKFDAVFETAPPAGGDGEGIELSLEGILAPALIAFGAVLIGCAAVYLLARRVH</sequence>